<dbReference type="GO" id="GO:0009055">
    <property type="term" value="F:electron transfer activity"/>
    <property type="evidence" value="ECO:0007669"/>
    <property type="project" value="InterPro"/>
</dbReference>
<name>A0A4S4AMP5_9RHOO</name>
<evidence type="ECO:0000256" key="1">
    <source>
        <dbReference type="ARBA" id="ARBA00022617"/>
    </source>
</evidence>
<feature type="domain" description="Cytochrome c" evidence="6">
    <location>
        <begin position="27"/>
        <end position="114"/>
    </location>
</feature>
<proteinExistence type="predicted"/>
<evidence type="ECO:0000313" key="7">
    <source>
        <dbReference type="EMBL" id="THF60333.1"/>
    </source>
</evidence>
<dbReference type="EMBL" id="SSOD01000011">
    <property type="protein sequence ID" value="THF60333.1"/>
    <property type="molecule type" value="Genomic_DNA"/>
</dbReference>
<dbReference type="SUPFAM" id="SSF46626">
    <property type="entry name" value="Cytochrome c"/>
    <property type="match status" value="1"/>
</dbReference>
<keyword evidence="3 4" id="KW-0408">Iron</keyword>
<organism evidence="7 8">
    <name type="scientific">Pseudothauera rhizosphaerae</name>
    <dbReference type="NCBI Taxonomy" id="2565932"/>
    <lineage>
        <taxon>Bacteria</taxon>
        <taxon>Pseudomonadati</taxon>
        <taxon>Pseudomonadota</taxon>
        <taxon>Betaproteobacteria</taxon>
        <taxon>Rhodocyclales</taxon>
        <taxon>Zoogloeaceae</taxon>
        <taxon>Pseudothauera</taxon>
    </lineage>
</organism>
<dbReference type="PROSITE" id="PS51257">
    <property type="entry name" value="PROKAR_LIPOPROTEIN"/>
    <property type="match status" value="1"/>
</dbReference>
<keyword evidence="1 4" id="KW-0349">Heme</keyword>
<dbReference type="InterPro" id="IPR009056">
    <property type="entry name" value="Cyt_c-like_dom"/>
</dbReference>
<gene>
    <name evidence="7" type="ORF">E6O51_14085</name>
</gene>
<evidence type="ECO:0000256" key="4">
    <source>
        <dbReference type="PROSITE-ProRule" id="PRU00433"/>
    </source>
</evidence>
<evidence type="ECO:0000256" key="5">
    <source>
        <dbReference type="SAM" id="SignalP"/>
    </source>
</evidence>
<sequence length="114" mass="12232">MKLTPARLVLAISSATLLSISCPASAVDADAAKALFKKQDCTKCHAPAKTKKGPSLKKIAEDNRGKPDAEAILIKHMTTGPKVKLEDGSEDDHKILETKDDAELKNLVAWLLAQ</sequence>
<dbReference type="Gene3D" id="1.10.760.10">
    <property type="entry name" value="Cytochrome c-like domain"/>
    <property type="match status" value="1"/>
</dbReference>
<feature type="chain" id="PRO_5020679924" evidence="5">
    <location>
        <begin position="27"/>
        <end position="114"/>
    </location>
</feature>
<protein>
    <submittedName>
        <fullName evidence="7">C-type cytochrome</fullName>
    </submittedName>
</protein>
<comment type="caution">
    <text evidence="7">The sequence shown here is derived from an EMBL/GenBank/DDBJ whole genome shotgun (WGS) entry which is preliminary data.</text>
</comment>
<reference evidence="7 8" key="1">
    <citation type="submission" date="2019-04" db="EMBL/GenBank/DDBJ databases">
        <title>Azoarcus rhizosphaerae sp. nov. isolated from rhizosphere of Ficus religiosa.</title>
        <authorList>
            <person name="Lin S.-Y."/>
            <person name="Hameed A."/>
            <person name="Hsu Y.-H."/>
            <person name="Young C.-C."/>
        </authorList>
    </citation>
    <scope>NUCLEOTIDE SEQUENCE [LARGE SCALE GENOMIC DNA]</scope>
    <source>
        <strain evidence="7 8">CC-YHH848</strain>
    </source>
</reference>
<dbReference type="PROSITE" id="PS51007">
    <property type="entry name" value="CYTC"/>
    <property type="match status" value="1"/>
</dbReference>
<dbReference type="Pfam" id="PF00034">
    <property type="entry name" value="Cytochrom_C"/>
    <property type="match status" value="1"/>
</dbReference>
<keyword evidence="5" id="KW-0732">Signal</keyword>
<dbReference type="InterPro" id="IPR036909">
    <property type="entry name" value="Cyt_c-like_dom_sf"/>
</dbReference>
<keyword evidence="2 4" id="KW-0479">Metal-binding</keyword>
<dbReference type="GO" id="GO:0046872">
    <property type="term" value="F:metal ion binding"/>
    <property type="evidence" value="ECO:0007669"/>
    <property type="project" value="UniProtKB-KW"/>
</dbReference>
<dbReference type="RefSeq" id="WP_136385635.1">
    <property type="nucleotide sequence ID" value="NZ_SSOD01000011.1"/>
</dbReference>
<accession>A0A4S4AMP5</accession>
<evidence type="ECO:0000313" key="8">
    <source>
        <dbReference type="Proteomes" id="UP000307956"/>
    </source>
</evidence>
<evidence type="ECO:0000256" key="3">
    <source>
        <dbReference type="ARBA" id="ARBA00023004"/>
    </source>
</evidence>
<evidence type="ECO:0000256" key="2">
    <source>
        <dbReference type="ARBA" id="ARBA00022723"/>
    </source>
</evidence>
<dbReference type="GO" id="GO:0020037">
    <property type="term" value="F:heme binding"/>
    <property type="evidence" value="ECO:0007669"/>
    <property type="project" value="InterPro"/>
</dbReference>
<evidence type="ECO:0000259" key="6">
    <source>
        <dbReference type="PROSITE" id="PS51007"/>
    </source>
</evidence>
<feature type="signal peptide" evidence="5">
    <location>
        <begin position="1"/>
        <end position="26"/>
    </location>
</feature>
<dbReference type="Proteomes" id="UP000307956">
    <property type="component" value="Unassembled WGS sequence"/>
</dbReference>
<dbReference type="AlphaFoldDB" id="A0A4S4AMP5"/>
<keyword evidence="8" id="KW-1185">Reference proteome</keyword>
<dbReference type="OrthoDB" id="8593494at2"/>